<comment type="caution">
    <text evidence="3">The sequence shown here is derived from an EMBL/GenBank/DDBJ whole genome shotgun (WGS) entry which is preliminary data.</text>
</comment>
<dbReference type="InterPro" id="IPR029515">
    <property type="entry name" value="Liprin"/>
</dbReference>
<dbReference type="AlphaFoldDB" id="A0A9D3LH08"/>
<keyword evidence="1" id="KW-0677">Repeat</keyword>
<sequence length="202" mass="22600">MMSDASDMLAAALEQMDGIIAGSKALEYSNGLFDCQSPTSPFMGGLRALHLVEDLRGALELMDPEERDTLRCQIPDSTAESLSEWLQGHLTNGHISMGGDIYQERLSRLESDKESLVLQVSVLTDQVEAQGEKIRDLDLCLEEHREKLNATEDMLQQELLSRTSLETQKLELMTEVSNLKLKLTAVEKDRLDYRDSGRPSKS</sequence>
<evidence type="ECO:0000313" key="3">
    <source>
        <dbReference type="EMBL" id="KAG5830330.1"/>
    </source>
</evidence>
<feature type="domain" description="Liprin-beta-1/2 coiled-coil" evidence="2">
    <location>
        <begin position="103"/>
        <end position="196"/>
    </location>
</feature>
<organism evidence="3 4">
    <name type="scientific">Anguilla anguilla</name>
    <name type="common">European freshwater eel</name>
    <name type="synonym">Muraena anguilla</name>
    <dbReference type="NCBI Taxonomy" id="7936"/>
    <lineage>
        <taxon>Eukaryota</taxon>
        <taxon>Metazoa</taxon>
        <taxon>Chordata</taxon>
        <taxon>Craniata</taxon>
        <taxon>Vertebrata</taxon>
        <taxon>Euteleostomi</taxon>
        <taxon>Actinopterygii</taxon>
        <taxon>Neopterygii</taxon>
        <taxon>Teleostei</taxon>
        <taxon>Anguilliformes</taxon>
        <taxon>Anguillidae</taxon>
        <taxon>Anguilla</taxon>
    </lineage>
</organism>
<keyword evidence="4" id="KW-1185">Reference proteome</keyword>
<name>A0A9D3LH08_ANGAN</name>
<dbReference type="GO" id="GO:0007528">
    <property type="term" value="P:neuromuscular junction development"/>
    <property type="evidence" value="ECO:0007669"/>
    <property type="project" value="TreeGrafter"/>
</dbReference>
<evidence type="ECO:0000259" key="2">
    <source>
        <dbReference type="Pfam" id="PF26022"/>
    </source>
</evidence>
<dbReference type="PANTHER" id="PTHR12587">
    <property type="entry name" value="LAR INTERACTING PROTEIN LIP -RELATED PROTEIN"/>
    <property type="match status" value="1"/>
</dbReference>
<dbReference type="InterPro" id="IPR058914">
    <property type="entry name" value="LIPB1/2_CC"/>
</dbReference>
<dbReference type="PANTHER" id="PTHR12587:SF16">
    <property type="entry name" value="LIPRIN-BETA-1"/>
    <property type="match status" value="1"/>
</dbReference>
<gene>
    <name evidence="3" type="ORF">ANANG_G00309310</name>
</gene>
<evidence type="ECO:0000256" key="1">
    <source>
        <dbReference type="ARBA" id="ARBA00022737"/>
    </source>
</evidence>
<dbReference type="GO" id="GO:0048786">
    <property type="term" value="C:presynaptic active zone"/>
    <property type="evidence" value="ECO:0007669"/>
    <property type="project" value="TreeGrafter"/>
</dbReference>
<proteinExistence type="predicted"/>
<evidence type="ECO:0000313" key="4">
    <source>
        <dbReference type="Proteomes" id="UP001044222"/>
    </source>
</evidence>
<dbReference type="EMBL" id="JAFIRN010000019">
    <property type="protein sequence ID" value="KAG5830330.1"/>
    <property type="molecule type" value="Genomic_DNA"/>
</dbReference>
<accession>A0A9D3LH08</accession>
<reference evidence="3" key="1">
    <citation type="submission" date="2021-01" db="EMBL/GenBank/DDBJ databases">
        <title>A chromosome-scale assembly of European eel, Anguilla anguilla.</title>
        <authorList>
            <person name="Henkel C."/>
            <person name="Jong-Raadsen S.A."/>
            <person name="Dufour S."/>
            <person name="Weltzien F.-A."/>
            <person name="Palstra A.P."/>
            <person name="Pelster B."/>
            <person name="Spaink H.P."/>
            <person name="Van Den Thillart G.E."/>
            <person name="Jansen H."/>
            <person name="Zahm M."/>
            <person name="Klopp C."/>
            <person name="Cedric C."/>
            <person name="Louis A."/>
            <person name="Berthelot C."/>
            <person name="Parey E."/>
            <person name="Roest Crollius H."/>
            <person name="Montfort J."/>
            <person name="Robinson-Rechavi M."/>
            <person name="Bucao C."/>
            <person name="Bouchez O."/>
            <person name="Gislard M."/>
            <person name="Lluch J."/>
            <person name="Milhes M."/>
            <person name="Lampietro C."/>
            <person name="Lopez Roques C."/>
            <person name="Donnadieu C."/>
            <person name="Braasch I."/>
            <person name="Desvignes T."/>
            <person name="Postlethwait J."/>
            <person name="Bobe J."/>
            <person name="Guiguen Y."/>
            <person name="Dirks R."/>
        </authorList>
    </citation>
    <scope>NUCLEOTIDE SEQUENCE</scope>
    <source>
        <strain evidence="3">Tag_6206</strain>
        <tissue evidence="3">Liver</tissue>
    </source>
</reference>
<dbReference type="Proteomes" id="UP001044222">
    <property type="component" value="Chromosome 19"/>
</dbReference>
<dbReference type="SUPFAM" id="SSF144266">
    <property type="entry name" value="MPN010-like"/>
    <property type="match status" value="1"/>
</dbReference>
<protein>
    <recommendedName>
        <fullName evidence="2">Liprin-beta-1/2 coiled-coil domain-containing protein</fullName>
    </recommendedName>
</protein>
<dbReference type="Pfam" id="PF26022">
    <property type="entry name" value="CC_Liprin_beta"/>
    <property type="match status" value="1"/>
</dbReference>